<dbReference type="Pfam" id="PF19535">
    <property type="entry name" value="DUF6060"/>
    <property type="match status" value="1"/>
</dbReference>
<feature type="region of interest" description="Disordered" evidence="1">
    <location>
        <begin position="256"/>
        <end position="276"/>
    </location>
</feature>
<protein>
    <submittedName>
        <fullName evidence="2">Uncharacterized protein</fullName>
    </submittedName>
</protein>
<name>K1WM82_MARBU</name>
<dbReference type="InParanoid" id="K1WM82"/>
<organism evidence="2 3">
    <name type="scientific">Marssonina brunnea f. sp. multigermtubi (strain MB_m1)</name>
    <name type="common">Marssonina leaf spot fungus</name>
    <dbReference type="NCBI Taxonomy" id="1072389"/>
    <lineage>
        <taxon>Eukaryota</taxon>
        <taxon>Fungi</taxon>
        <taxon>Dikarya</taxon>
        <taxon>Ascomycota</taxon>
        <taxon>Pezizomycotina</taxon>
        <taxon>Leotiomycetes</taxon>
        <taxon>Helotiales</taxon>
        <taxon>Drepanopezizaceae</taxon>
        <taxon>Drepanopeziza</taxon>
    </lineage>
</organism>
<dbReference type="InterPro" id="IPR045702">
    <property type="entry name" value="DUF6060"/>
</dbReference>
<accession>K1WM82</accession>
<dbReference type="HOGENOM" id="CLU_809103_0_0_1"/>
<feature type="compositionally biased region" description="Basic residues" evidence="1">
    <location>
        <begin position="261"/>
        <end position="273"/>
    </location>
</feature>
<dbReference type="KEGG" id="mbe:MBM_03047"/>
<dbReference type="OrthoDB" id="3558151at2759"/>
<evidence type="ECO:0000313" key="2">
    <source>
        <dbReference type="EMBL" id="EKD18805.1"/>
    </source>
</evidence>
<proteinExistence type="predicted"/>
<sequence length="343" mass="36720">MISDCYKWPYVLHAAVPDNQVFYLGLQEAFSAEEEEDAKKGGKKEEGGVALASLAKELGPITITTTITTTRTLAKVLMSKKDDGLAKLGPFVIPEPPLGDRHRRVMTPTSRPWSVSHVPSTITTTTKTARLADGATSLALTEHSTSPSVSDADRDNIFALVAAAYNNNNNNNNNSLPSASRRPFASMNTTISSQVISPLFLQVAPGKNATLGWVAFRLYSPGTLGGCANASLNGLGIRAASPHLLRGEANVDCRGRDGPTRRRRAARGRRAARKGSAEGEEERCGFLEYSQARIVAADVPSVLFGVGRCSPSAGLINLRFVSEVLIGFELAQDVRPISQISIE</sequence>
<evidence type="ECO:0000256" key="1">
    <source>
        <dbReference type="SAM" id="MobiDB-lite"/>
    </source>
</evidence>
<gene>
    <name evidence="2" type="ORF">MBM_03047</name>
</gene>
<reference evidence="2 3" key="1">
    <citation type="journal article" date="2012" name="BMC Genomics">
        <title>Sequencing the genome of Marssonina brunnea reveals fungus-poplar co-evolution.</title>
        <authorList>
            <person name="Zhu S."/>
            <person name="Cao Y.-Z."/>
            <person name="Jiang C."/>
            <person name="Tan B.-Y."/>
            <person name="Wang Z."/>
            <person name="Feng S."/>
            <person name="Zhang L."/>
            <person name="Su X.-H."/>
            <person name="Brejova B."/>
            <person name="Vinar T."/>
            <person name="Xu M."/>
            <person name="Wang M.-X."/>
            <person name="Zhang S.-G."/>
            <person name="Huang M.-R."/>
            <person name="Wu R."/>
            <person name="Zhou Y."/>
        </authorList>
    </citation>
    <scope>NUCLEOTIDE SEQUENCE [LARGE SCALE GENOMIC DNA]</scope>
    <source>
        <strain evidence="2 3">MB_m1</strain>
    </source>
</reference>
<evidence type="ECO:0000313" key="3">
    <source>
        <dbReference type="Proteomes" id="UP000006753"/>
    </source>
</evidence>
<dbReference type="EMBL" id="JH921432">
    <property type="protein sequence ID" value="EKD18805.1"/>
    <property type="molecule type" value="Genomic_DNA"/>
</dbReference>
<keyword evidence="3" id="KW-1185">Reference proteome</keyword>
<dbReference type="AlphaFoldDB" id="K1WM82"/>
<dbReference type="Proteomes" id="UP000006753">
    <property type="component" value="Unassembled WGS sequence"/>
</dbReference>